<dbReference type="GO" id="GO:0016853">
    <property type="term" value="F:isomerase activity"/>
    <property type="evidence" value="ECO:0007669"/>
    <property type="project" value="UniProtKB-KW"/>
</dbReference>
<evidence type="ECO:0000256" key="2">
    <source>
        <dbReference type="ARBA" id="ARBA00022857"/>
    </source>
</evidence>
<dbReference type="InterPro" id="IPR028614">
    <property type="entry name" value="GDP_fucose/colitose_synth"/>
</dbReference>
<comment type="function">
    <text evidence="5">Catalyzes the two-step NADP-dependent conversion of GDP-4-dehydro-6-deoxy-D-mannose to GDP-fucose, involving an epimerase and a reductase reaction.</text>
</comment>
<evidence type="ECO:0000256" key="5">
    <source>
        <dbReference type="HAMAP-Rule" id="MF_00956"/>
    </source>
</evidence>
<feature type="binding site" evidence="5">
    <location>
        <begin position="16"/>
        <end position="22"/>
    </location>
    <ligand>
        <name>NADP(+)</name>
        <dbReference type="ChEBI" id="CHEBI:58349"/>
    </ligand>
</feature>
<dbReference type="HAMAP" id="MF_00956">
    <property type="entry name" value="GDP_fucose_synth"/>
    <property type="match status" value="1"/>
</dbReference>
<feature type="binding site" evidence="5">
    <location>
        <position position="208"/>
    </location>
    <ligand>
        <name>substrate</name>
    </ligand>
</feature>
<comment type="catalytic activity">
    <reaction evidence="5">
        <text>GDP-beta-L-fucose + NADP(+) = GDP-4-dehydro-alpha-D-rhamnose + NADPH + H(+)</text>
        <dbReference type="Rhea" id="RHEA:18885"/>
        <dbReference type="ChEBI" id="CHEBI:15378"/>
        <dbReference type="ChEBI" id="CHEBI:57273"/>
        <dbReference type="ChEBI" id="CHEBI:57783"/>
        <dbReference type="ChEBI" id="CHEBI:57964"/>
        <dbReference type="ChEBI" id="CHEBI:58349"/>
        <dbReference type="EC" id="1.1.1.271"/>
    </reaction>
</comment>
<feature type="binding site" evidence="5">
    <location>
        <position position="193"/>
    </location>
    <ligand>
        <name>substrate</name>
    </ligand>
</feature>
<dbReference type="EC" id="1.1.1.271" evidence="5"/>
<dbReference type="PANTHER" id="PTHR43238:SF1">
    <property type="entry name" value="GDP-L-FUCOSE SYNTHASE"/>
    <property type="match status" value="1"/>
</dbReference>
<comment type="similarity">
    <text evidence="1 5">Belongs to the NAD(P)-dependent epimerase/dehydratase family. Fucose synthase subfamily.</text>
</comment>
<feature type="binding site" evidence="5">
    <location>
        <position position="185"/>
    </location>
    <ligand>
        <name>NADP(+)</name>
        <dbReference type="ChEBI" id="CHEBI:58349"/>
    </ligand>
</feature>
<organism evidence="7">
    <name type="scientific">candidate division CPR3 bacterium</name>
    <dbReference type="NCBI Taxonomy" id="2268181"/>
    <lineage>
        <taxon>Bacteria</taxon>
        <taxon>Bacteria division CPR3</taxon>
    </lineage>
</organism>
<feature type="active site" description="Proton donor/acceptor" evidence="5">
    <location>
        <position position="142"/>
    </location>
</feature>
<evidence type="ECO:0000256" key="4">
    <source>
        <dbReference type="ARBA" id="ARBA00023235"/>
    </source>
</evidence>
<dbReference type="InterPro" id="IPR036291">
    <property type="entry name" value="NAD(P)-bd_dom_sf"/>
</dbReference>
<dbReference type="Gene3D" id="3.90.25.10">
    <property type="entry name" value="UDP-galactose 4-epimerase, domain 1"/>
    <property type="match status" value="1"/>
</dbReference>
<dbReference type="Gene3D" id="3.40.50.720">
    <property type="entry name" value="NAD(P)-binding Rossmann-like Domain"/>
    <property type="match status" value="1"/>
</dbReference>
<dbReference type="AlphaFoldDB" id="A0A7V3J925"/>
<dbReference type="GO" id="GO:0042351">
    <property type="term" value="P:'de novo' GDP-L-fucose biosynthetic process"/>
    <property type="evidence" value="ECO:0007669"/>
    <property type="project" value="UniProtKB-UniRule"/>
</dbReference>
<feature type="binding site" evidence="5">
    <location>
        <position position="275"/>
    </location>
    <ligand>
        <name>substrate</name>
    </ligand>
</feature>
<feature type="binding site" evidence="5">
    <location>
        <position position="215"/>
    </location>
    <ligand>
        <name>substrate</name>
    </ligand>
</feature>
<dbReference type="GO" id="GO:0050577">
    <property type="term" value="F:GDP-L-fucose synthase activity"/>
    <property type="evidence" value="ECO:0007669"/>
    <property type="project" value="UniProtKB-UniRule"/>
</dbReference>
<evidence type="ECO:0000256" key="1">
    <source>
        <dbReference type="ARBA" id="ARBA00005959"/>
    </source>
</evidence>
<sequence>MKDNSFWENKRVTVTGGAGFLGSFVVEKLKQQGCKDIFVPLIEDYNLVEMEDVKRMYRDARPDIVIHLAAKVGGIGANRANPGSFFYDNLMMGVQLIEQARLNNVEKFVTVGTICSYPKYTPVPFKEEDLWNGYPEETNAPYGIAKKVLLVQSQAYRQQYGFNAIYLLQLNLYGPRDNFDLETSHVIPALIRKCVDAVREGRDEIVVWGTGKASRGFLYVEDAAEGILLATERYNKPDPVNLGSDFEITIKDLVELIAKLTGFKGKIIWDTSKPDGQPRRRLDVSKAEREFGFRARTPFEEGLKKTIEWYKEHC</sequence>
<reference evidence="7" key="1">
    <citation type="journal article" date="2020" name="mSystems">
        <title>Genome- and Community-Level Interaction Insights into Carbon Utilization and Element Cycling Functions of Hydrothermarchaeota in Hydrothermal Sediment.</title>
        <authorList>
            <person name="Zhou Z."/>
            <person name="Liu Y."/>
            <person name="Xu W."/>
            <person name="Pan J."/>
            <person name="Luo Z.H."/>
            <person name="Li M."/>
        </authorList>
    </citation>
    <scope>NUCLEOTIDE SEQUENCE [LARGE SCALE GENOMIC DNA]</scope>
    <source>
        <strain evidence="7">SpSt-757</strain>
    </source>
</reference>
<dbReference type="CDD" id="cd05239">
    <property type="entry name" value="GDP_FS_SDR_e"/>
    <property type="match status" value="1"/>
</dbReference>
<feature type="site" description="Important for catalytic activity" evidence="5">
    <location>
        <position position="113"/>
    </location>
</feature>
<dbReference type="EMBL" id="DTGG01000019">
    <property type="protein sequence ID" value="HFZ08590.1"/>
    <property type="molecule type" value="Genomic_DNA"/>
</dbReference>
<keyword evidence="3 5" id="KW-0560">Oxidoreductase</keyword>
<dbReference type="PANTHER" id="PTHR43238">
    <property type="entry name" value="GDP-L-FUCOSE SYNTHASE"/>
    <property type="match status" value="1"/>
</dbReference>
<keyword evidence="4 5" id="KW-0413">Isomerase</keyword>
<gene>
    <name evidence="5" type="primary">fcl</name>
    <name evidence="7" type="ORF">ENV41_00450</name>
</gene>
<feature type="site" description="Important for catalytic activity" evidence="5">
    <location>
        <position position="115"/>
    </location>
</feature>
<dbReference type="GO" id="GO:0070401">
    <property type="term" value="F:NADP+ binding"/>
    <property type="evidence" value="ECO:0007669"/>
    <property type="project" value="UniProtKB-UniRule"/>
</dbReference>
<accession>A0A7V3J925</accession>
<dbReference type="UniPathway" id="UPA00128">
    <property type="reaction ID" value="UER00191"/>
</dbReference>
<dbReference type="Pfam" id="PF01370">
    <property type="entry name" value="Epimerase"/>
    <property type="match status" value="1"/>
</dbReference>
<evidence type="ECO:0000313" key="7">
    <source>
        <dbReference type="EMBL" id="HFZ08590.1"/>
    </source>
</evidence>
<name>A0A7V3J925_UNCC3</name>
<keyword evidence="5" id="KW-0511">Multifunctional enzyme</keyword>
<proteinExistence type="inferred from homology"/>
<dbReference type="SUPFAM" id="SSF51735">
    <property type="entry name" value="NAD(P)-binding Rossmann-fold domains"/>
    <property type="match status" value="1"/>
</dbReference>
<protein>
    <recommendedName>
        <fullName evidence="5">GDP-L-fucose synthase</fullName>
        <ecNumber evidence="5">1.1.1.271</ecNumber>
    </recommendedName>
    <alternativeName>
        <fullName evidence="5">GDP-4-keto-6-deoxy-D-mannose-3,5-epimerase-4-reductase</fullName>
    </alternativeName>
</protein>
<dbReference type="InterPro" id="IPR001509">
    <property type="entry name" value="Epimerase_deHydtase"/>
</dbReference>
<feature type="domain" description="NAD-dependent epimerase/dehydratase" evidence="6">
    <location>
        <begin position="12"/>
        <end position="243"/>
    </location>
</feature>
<keyword evidence="2 5" id="KW-0521">NADP</keyword>
<comment type="caution">
    <text evidence="5">Lacks conserved residue(s) required for the propagation of feature annotation.</text>
</comment>
<comment type="pathway">
    <text evidence="5">Nucleotide-sugar biosynthesis; GDP-L-fucose biosynthesis via de novo pathway; GDP-L-fucose from GDP-alpha-D-mannose: step 2/2.</text>
</comment>
<feature type="binding site" evidence="5">
    <location>
        <position position="146"/>
    </location>
    <ligand>
        <name>NADP(+)</name>
        <dbReference type="ChEBI" id="CHEBI:58349"/>
    </ligand>
</feature>
<evidence type="ECO:0000259" key="6">
    <source>
        <dbReference type="Pfam" id="PF01370"/>
    </source>
</evidence>
<comment type="caution">
    <text evidence="7">The sequence shown here is derived from an EMBL/GenBank/DDBJ whole genome shotgun (WGS) entry which is preliminary data.</text>
</comment>
<evidence type="ECO:0000256" key="3">
    <source>
        <dbReference type="ARBA" id="ARBA00023002"/>
    </source>
</evidence>